<reference evidence="2 3" key="1">
    <citation type="submission" date="2016-10" db="EMBL/GenBank/DDBJ databases">
        <authorList>
            <person name="de Groot N.N."/>
        </authorList>
    </citation>
    <scope>NUCLEOTIDE SEQUENCE [LARGE SCALE GENOMIC DNA]</scope>
    <source>
        <strain evidence="2 3">CCM7597</strain>
    </source>
</reference>
<feature type="transmembrane region" description="Helical" evidence="1">
    <location>
        <begin position="6"/>
        <end position="37"/>
    </location>
</feature>
<dbReference type="OrthoDB" id="9808460at2"/>
<feature type="transmembrane region" description="Helical" evidence="1">
    <location>
        <begin position="89"/>
        <end position="113"/>
    </location>
</feature>
<proteinExistence type="predicted"/>
<dbReference type="AlphaFoldDB" id="A0A1H4FT21"/>
<evidence type="ECO:0008006" key="4">
    <source>
        <dbReference type="Google" id="ProtNLM"/>
    </source>
</evidence>
<evidence type="ECO:0000313" key="3">
    <source>
        <dbReference type="Proteomes" id="UP000198584"/>
    </source>
</evidence>
<gene>
    <name evidence="2" type="ORF">SAMN05421743_11291</name>
</gene>
<dbReference type="Pfam" id="PF04306">
    <property type="entry name" value="DUF456"/>
    <property type="match status" value="1"/>
</dbReference>
<sequence length="158" mass="17574">MEFILWTIILVLFLLSFASLIFPIIPGTVALWAGFLIYQFFINSDGLSFFFWTAMVLLTLVLIVSDIIANSFFVKKYGGTKWGERSAAIGVIVGSFIIPPFGLIIIPFLAVLVVELLQQRSPKESMRASIGSLFGFLSGSVAKIVIQLIMIIWFFIAI</sequence>
<accession>A0A1H4FT21</accession>
<keyword evidence="1" id="KW-0472">Membrane</keyword>
<dbReference type="InterPro" id="IPR007403">
    <property type="entry name" value="DUF456"/>
</dbReference>
<evidence type="ECO:0000256" key="1">
    <source>
        <dbReference type="SAM" id="Phobius"/>
    </source>
</evidence>
<organism evidence="2 3">
    <name type="scientific">Thalassobacillus cyri</name>
    <dbReference type="NCBI Taxonomy" id="571932"/>
    <lineage>
        <taxon>Bacteria</taxon>
        <taxon>Bacillati</taxon>
        <taxon>Bacillota</taxon>
        <taxon>Bacilli</taxon>
        <taxon>Bacillales</taxon>
        <taxon>Bacillaceae</taxon>
        <taxon>Thalassobacillus</taxon>
    </lineage>
</organism>
<dbReference type="EMBL" id="FNQR01000012">
    <property type="protein sequence ID" value="SEA99970.1"/>
    <property type="molecule type" value="Genomic_DNA"/>
</dbReference>
<dbReference type="PANTHER" id="PTHR39165:SF1">
    <property type="entry name" value="DUF456 DOMAIN-CONTAINING PROTEIN"/>
    <property type="match status" value="1"/>
</dbReference>
<dbReference type="RefSeq" id="WP_093045679.1">
    <property type="nucleotide sequence ID" value="NZ_FNQR01000012.1"/>
</dbReference>
<feature type="transmembrane region" description="Helical" evidence="1">
    <location>
        <begin position="133"/>
        <end position="156"/>
    </location>
</feature>
<keyword evidence="1" id="KW-1133">Transmembrane helix</keyword>
<feature type="transmembrane region" description="Helical" evidence="1">
    <location>
        <begin position="49"/>
        <end position="69"/>
    </location>
</feature>
<dbReference type="PANTHER" id="PTHR39165">
    <property type="entry name" value="IG HYPOTHETICAL 17883"/>
    <property type="match status" value="1"/>
</dbReference>
<protein>
    <recommendedName>
        <fullName evidence="4">DUF456 domain-containing protein</fullName>
    </recommendedName>
</protein>
<name>A0A1H4FT21_9BACI</name>
<keyword evidence="3" id="KW-1185">Reference proteome</keyword>
<dbReference type="Proteomes" id="UP000198584">
    <property type="component" value="Unassembled WGS sequence"/>
</dbReference>
<evidence type="ECO:0000313" key="2">
    <source>
        <dbReference type="EMBL" id="SEA99970.1"/>
    </source>
</evidence>
<keyword evidence="1" id="KW-0812">Transmembrane</keyword>